<accession>A0ABW4P5K5</accession>
<dbReference type="NCBIfam" id="TIGR00996">
    <property type="entry name" value="Mtu_fam_mce"/>
    <property type="match status" value="1"/>
</dbReference>
<evidence type="ECO:0000313" key="5">
    <source>
        <dbReference type="Proteomes" id="UP001597286"/>
    </source>
</evidence>
<dbReference type="RefSeq" id="WP_378486073.1">
    <property type="nucleotide sequence ID" value="NZ_JBHUFB010000012.1"/>
</dbReference>
<feature type="chain" id="PRO_5046558543" evidence="1">
    <location>
        <begin position="23"/>
        <end position="387"/>
    </location>
</feature>
<dbReference type="InterPro" id="IPR005693">
    <property type="entry name" value="Mce"/>
</dbReference>
<name>A0ABW4P5K5_9NOCA</name>
<dbReference type="PANTHER" id="PTHR33371:SF15">
    <property type="entry name" value="LIPOPROTEIN LPRN"/>
    <property type="match status" value="1"/>
</dbReference>
<evidence type="ECO:0000256" key="1">
    <source>
        <dbReference type="SAM" id="SignalP"/>
    </source>
</evidence>
<evidence type="ECO:0000259" key="3">
    <source>
        <dbReference type="Pfam" id="PF11887"/>
    </source>
</evidence>
<comment type="caution">
    <text evidence="4">The sequence shown here is derived from an EMBL/GenBank/DDBJ whole genome shotgun (WGS) entry which is preliminary data.</text>
</comment>
<gene>
    <name evidence="4" type="ORF">ACFSJG_15190</name>
</gene>
<protein>
    <submittedName>
        <fullName evidence="4">MCE family protein</fullName>
    </submittedName>
</protein>
<evidence type="ECO:0000313" key="4">
    <source>
        <dbReference type="EMBL" id="MFD1813564.1"/>
    </source>
</evidence>
<feature type="domain" description="Mammalian cell entry C-terminal" evidence="3">
    <location>
        <begin position="135"/>
        <end position="293"/>
    </location>
</feature>
<reference evidence="5" key="1">
    <citation type="journal article" date="2019" name="Int. J. Syst. Evol. Microbiol.">
        <title>The Global Catalogue of Microorganisms (GCM) 10K type strain sequencing project: providing services to taxonomists for standard genome sequencing and annotation.</title>
        <authorList>
            <consortium name="The Broad Institute Genomics Platform"/>
            <consortium name="The Broad Institute Genome Sequencing Center for Infectious Disease"/>
            <person name="Wu L."/>
            <person name="Ma J."/>
        </authorList>
    </citation>
    <scope>NUCLEOTIDE SEQUENCE [LARGE SCALE GENOMIC DNA]</scope>
    <source>
        <strain evidence="5">DT72</strain>
    </source>
</reference>
<dbReference type="PROSITE" id="PS51257">
    <property type="entry name" value="PROKAR_LIPOPROTEIN"/>
    <property type="match status" value="1"/>
</dbReference>
<organism evidence="4 5">
    <name type="scientific">Rhodococcus gannanensis</name>
    <dbReference type="NCBI Taxonomy" id="1960308"/>
    <lineage>
        <taxon>Bacteria</taxon>
        <taxon>Bacillati</taxon>
        <taxon>Actinomycetota</taxon>
        <taxon>Actinomycetes</taxon>
        <taxon>Mycobacteriales</taxon>
        <taxon>Nocardiaceae</taxon>
        <taxon>Rhodococcus</taxon>
    </lineage>
</organism>
<dbReference type="Pfam" id="PF02470">
    <property type="entry name" value="MlaD"/>
    <property type="match status" value="1"/>
</dbReference>
<sequence length="387" mass="40006">MTGRGRVAITCMAMLTAVTVTGCEWGGLNSLPLPGTAGTGDNAYEIRVELPDATMLTQNSPVRVDDVTVGSVRRIEAERCRTDCLSAWHSVVTLGIDGGVTVPVNATAKVGQTSLLGSNHVELAPPPDEPPQGMLEDGDVIPLERAGAFPTTEQALSALSVVLNGGGLAQLQDITRELDTALTGHTDAARDLLPRLAELTGTLNGQRSDIVSALEGLDRLSGAFAQDQQVLVDALDDVPSALDVLAGQRANITAAVSSAGRLSAVANEVIATSGDNLEADLRHLTPVLDTLANTGNHLVDVLSILLTFPFSTKHMDRWLIGDYANLDINLDLTNSRLDSNFLTGTPLGGTLGGVEGLLGQMAGTAGHAVDPLRGPVAAPVSRGGGAP</sequence>
<dbReference type="PANTHER" id="PTHR33371">
    <property type="entry name" value="INTERMEMBRANE PHOSPHOLIPID TRANSPORT SYSTEM BINDING PROTEIN MLAD-RELATED"/>
    <property type="match status" value="1"/>
</dbReference>
<keyword evidence="1" id="KW-0732">Signal</keyword>
<feature type="signal peptide" evidence="1">
    <location>
        <begin position="1"/>
        <end position="22"/>
    </location>
</feature>
<feature type="domain" description="Mce/MlaD" evidence="2">
    <location>
        <begin position="43"/>
        <end position="126"/>
    </location>
</feature>
<dbReference type="Pfam" id="PF11887">
    <property type="entry name" value="Mce4_CUP1"/>
    <property type="match status" value="1"/>
</dbReference>
<proteinExistence type="predicted"/>
<dbReference type="InterPro" id="IPR024516">
    <property type="entry name" value="Mce_C"/>
</dbReference>
<dbReference type="InterPro" id="IPR003399">
    <property type="entry name" value="Mce/MlaD"/>
</dbReference>
<dbReference type="EMBL" id="JBHUFB010000012">
    <property type="protein sequence ID" value="MFD1813564.1"/>
    <property type="molecule type" value="Genomic_DNA"/>
</dbReference>
<keyword evidence="5" id="KW-1185">Reference proteome</keyword>
<dbReference type="Proteomes" id="UP001597286">
    <property type="component" value="Unassembled WGS sequence"/>
</dbReference>
<evidence type="ECO:0000259" key="2">
    <source>
        <dbReference type="Pfam" id="PF02470"/>
    </source>
</evidence>
<dbReference type="InterPro" id="IPR052336">
    <property type="entry name" value="MlaD_Phospholipid_Transporter"/>
</dbReference>